<dbReference type="GO" id="GO:0005524">
    <property type="term" value="F:ATP binding"/>
    <property type="evidence" value="ECO:0007669"/>
    <property type="project" value="UniProtKB-KW"/>
</dbReference>
<reference evidence="16" key="1">
    <citation type="journal article" date="2020" name="mSystems">
        <title>Genome- and Community-Level Interaction Insights into Carbon Utilization and Element Cycling Functions of Hydrothermarchaeota in Hydrothermal Sediment.</title>
        <authorList>
            <person name="Zhou Z."/>
            <person name="Liu Y."/>
            <person name="Xu W."/>
            <person name="Pan J."/>
            <person name="Luo Z.H."/>
            <person name="Li M."/>
        </authorList>
    </citation>
    <scope>NUCLEOTIDE SEQUENCE [LARGE SCALE GENOMIC DNA]</scope>
    <source>
        <strain evidence="16">SpSt-381</strain>
    </source>
</reference>
<evidence type="ECO:0000256" key="8">
    <source>
        <dbReference type="ARBA" id="ARBA00022741"/>
    </source>
</evidence>
<evidence type="ECO:0000256" key="9">
    <source>
        <dbReference type="ARBA" id="ARBA00022777"/>
    </source>
</evidence>
<evidence type="ECO:0000256" key="11">
    <source>
        <dbReference type="ARBA" id="ARBA00023012"/>
    </source>
</evidence>
<feature type="transmembrane region" description="Helical" evidence="13">
    <location>
        <begin position="33"/>
        <end position="51"/>
    </location>
</feature>
<evidence type="ECO:0000256" key="12">
    <source>
        <dbReference type="ARBA" id="ARBA00023136"/>
    </source>
</evidence>
<evidence type="ECO:0000256" key="10">
    <source>
        <dbReference type="ARBA" id="ARBA00022840"/>
    </source>
</evidence>
<keyword evidence="7" id="KW-0808">Transferase</keyword>
<dbReference type="Pfam" id="PF02518">
    <property type="entry name" value="HATPase_c"/>
    <property type="match status" value="1"/>
</dbReference>
<dbReference type="EC" id="2.7.13.3" evidence="4"/>
<keyword evidence="5" id="KW-1003">Cell membrane</keyword>
<dbReference type="PANTHER" id="PTHR43711">
    <property type="entry name" value="TWO-COMPONENT HISTIDINE KINASE"/>
    <property type="match status" value="1"/>
</dbReference>
<keyword evidence="10" id="KW-0067">ATP-binding</keyword>
<dbReference type="InterPro" id="IPR003660">
    <property type="entry name" value="HAMP_dom"/>
</dbReference>
<dbReference type="GO" id="GO:0000155">
    <property type="term" value="F:phosphorelay sensor kinase activity"/>
    <property type="evidence" value="ECO:0007669"/>
    <property type="project" value="InterPro"/>
</dbReference>
<dbReference type="SUPFAM" id="SSF55785">
    <property type="entry name" value="PYP-like sensor domain (PAS domain)"/>
    <property type="match status" value="1"/>
</dbReference>
<dbReference type="Gene3D" id="3.30.565.10">
    <property type="entry name" value="Histidine kinase-like ATPase, C-terminal domain"/>
    <property type="match status" value="1"/>
</dbReference>
<dbReference type="GO" id="GO:0045121">
    <property type="term" value="C:membrane raft"/>
    <property type="evidence" value="ECO:0007669"/>
    <property type="project" value="UniProtKB-SubCell"/>
</dbReference>
<dbReference type="CDD" id="cd16922">
    <property type="entry name" value="HATPase_EvgS-ArcB-TorS-like"/>
    <property type="match status" value="1"/>
</dbReference>
<protein>
    <recommendedName>
        <fullName evidence="4">histidine kinase</fullName>
        <ecNumber evidence="4">2.7.13.3</ecNumber>
    </recommendedName>
</protein>
<dbReference type="GO" id="GO:0005886">
    <property type="term" value="C:plasma membrane"/>
    <property type="evidence" value="ECO:0007669"/>
    <property type="project" value="UniProtKB-SubCell"/>
</dbReference>
<organism evidence="16">
    <name type="scientific">Eiseniibacteriota bacterium</name>
    <dbReference type="NCBI Taxonomy" id="2212470"/>
    <lineage>
        <taxon>Bacteria</taxon>
        <taxon>Candidatus Eiseniibacteriota</taxon>
    </lineage>
</organism>
<dbReference type="Gene3D" id="3.30.450.20">
    <property type="entry name" value="PAS domain"/>
    <property type="match status" value="1"/>
</dbReference>
<dbReference type="SMART" id="SM00387">
    <property type="entry name" value="HATPase_c"/>
    <property type="match status" value="1"/>
</dbReference>
<name>A0A832I4I9_UNCEI</name>
<dbReference type="InterPro" id="IPR036097">
    <property type="entry name" value="HisK_dim/P_sf"/>
</dbReference>
<dbReference type="InterPro" id="IPR005467">
    <property type="entry name" value="His_kinase_dom"/>
</dbReference>
<dbReference type="PRINTS" id="PR00344">
    <property type="entry name" value="BCTRLSENSOR"/>
</dbReference>
<comment type="catalytic activity">
    <reaction evidence="1">
        <text>ATP + protein L-histidine = ADP + protein N-phospho-L-histidine.</text>
        <dbReference type="EC" id="2.7.13.3"/>
    </reaction>
</comment>
<keyword evidence="8" id="KW-0547">Nucleotide-binding</keyword>
<dbReference type="InterPro" id="IPR003594">
    <property type="entry name" value="HATPase_dom"/>
</dbReference>
<accession>A0A832I4I9</accession>
<dbReference type="SUPFAM" id="SSF47384">
    <property type="entry name" value="Homodimeric domain of signal transducing histidine kinase"/>
    <property type="match status" value="1"/>
</dbReference>
<dbReference type="InterPro" id="IPR036890">
    <property type="entry name" value="HATPase_C_sf"/>
</dbReference>
<evidence type="ECO:0000256" key="6">
    <source>
        <dbReference type="ARBA" id="ARBA00022553"/>
    </source>
</evidence>
<evidence type="ECO:0000256" key="13">
    <source>
        <dbReference type="SAM" id="Phobius"/>
    </source>
</evidence>
<dbReference type="CDD" id="cd00130">
    <property type="entry name" value="PAS"/>
    <property type="match status" value="1"/>
</dbReference>
<evidence type="ECO:0000256" key="7">
    <source>
        <dbReference type="ARBA" id="ARBA00022679"/>
    </source>
</evidence>
<proteinExistence type="predicted"/>
<dbReference type="PROSITE" id="PS50885">
    <property type="entry name" value="HAMP"/>
    <property type="match status" value="1"/>
</dbReference>
<keyword evidence="12 13" id="KW-0472">Membrane</keyword>
<dbReference type="InterPro" id="IPR013656">
    <property type="entry name" value="PAS_4"/>
</dbReference>
<comment type="caution">
    <text evidence="16">The sequence shown here is derived from an EMBL/GenBank/DDBJ whole genome shotgun (WGS) entry which is preliminary data.</text>
</comment>
<dbReference type="PANTHER" id="PTHR43711:SF28">
    <property type="entry name" value="SENSOR HISTIDINE KINASE YXDK"/>
    <property type="match status" value="1"/>
</dbReference>
<evidence type="ECO:0000259" key="14">
    <source>
        <dbReference type="PROSITE" id="PS50109"/>
    </source>
</evidence>
<dbReference type="SMART" id="SM00388">
    <property type="entry name" value="HisKA"/>
    <property type="match status" value="1"/>
</dbReference>
<dbReference type="FunFam" id="3.30.565.10:FF:000023">
    <property type="entry name" value="PAS domain-containing sensor histidine kinase"/>
    <property type="match status" value="1"/>
</dbReference>
<dbReference type="CDD" id="cd00082">
    <property type="entry name" value="HisKA"/>
    <property type="match status" value="1"/>
</dbReference>
<keyword evidence="6" id="KW-0597">Phosphoprotein</keyword>
<sequence length="455" mass="48393">MPSLGARLAAAQALALCAAVVLGAAAWGAPLPRALLAVAAAAAAAAAALAASTGRVATRVRELEASALRLAEDESASAPAAPDDEVGRAGRAVNRAAAAFRARLEAMRRERDERERILAHMSDGVALIDGAGRVVRSNRSFAAIFEAPLPAAPGTPFHDAVRSPELEELIASARAGDRPVELDLRLWTPRPRLVQATAIPLDEGGRGAVLLVLRDLSEVEALNRVRQDFVANVSHELRTPLTSLRGYAETLLEGGLEDAEHREGFVRVIRDQTVRLQALVEDLLSLAELERPGARLRLEPLDLRELAERLVSIFQGPAESARLALAVTPGPPAPFVGDRTRVEQVLANLLDNAIKYTERGGITVSVGADAAWAWCEVADTGPGIPPEDMPRIFERFYRVDKARSREKGGTGLGLSIVKHVVALHGGEVSAHSVVGEGSTFRVRLPRVPPGSAPQR</sequence>
<dbReference type="Gene3D" id="1.10.287.130">
    <property type="match status" value="1"/>
</dbReference>
<dbReference type="AlphaFoldDB" id="A0A832I4I9"/>
<dbReference type="EMBL" id="DSQF01000019">
    <property type="protein sequence ID" value="HGZ43646.1"/>
    <property type="molecule type" value="Genomic_DNA"/>
</dbReference>
<dbReference type="InterPro" id="IPR035965">
    <property type="entry name" value="PAS-like_dom_sf"/>
</dbReference>
<dbReference type="InterPro" id="IPR004358">
    <property type="entry name" value="Sig_transdc_His_kin-like_C"/>
</dbReference>
<keyword evidence="9" id="KW-0418">Kinase</keyword>
<dbReference type="InterPro" id="IPR050736">
    <property type="entry name" value="Sensor_HK_Regulatory"/>
</dbReference>
<evidence type="ECO:0000259" key="15">
    <source>
        <dbReference type="PROSITE" id="PS50885"/>
    </source>
</evidence>
<evidence type="ECO:0000313" key="16">
    <source>
        <dbReference type="EMBL" id="HGZ43646.1"/>
    </source>
</evidence>
<dbReference type="Pfam" id="PF00512">
    <property type="entry name" value="HisKA"/>
    <property type="match status" value="1"/>
</dbReference>
<gene>
    <name evidence="16" type="ORF">ENR23_09510</name>
</gene>
<evidence type="ECO:0000256" key="1">
    <source>
        <dbReference type="ARBA" id="ARBA00000085"/>
    </source>
</evidence>
<dbReference type="InterPro" id="IPR000014">
    <property type="entry name" value="PAS"/>
</dbReference>
<comment type="subcellular location">
    <subcellularLocation>
        <location evidence="2">Cell membrane</location>
    </subcellularLocation>
    <subcellularLocation>
        <location evidence="3">Membrane raft</location>
        <topology evidence="3">Multi-pass membrane protein</topology>
    </subcellularLocation>
</comment>
<evidence type="ECO:0000256" key="5">
    <source>
        <dbReference type="ARBA" id="ARBA00022475"/>
    </source>
</evidence>
<dbReference type="SUPFAM" id="SSF55874">
    <property type="entry name" value="ATPase domain of HSP90 chaperone/DNA topoisomerase II/histidine kinase"/>
    <property type="match status" value="1"/>
</dbReference>
<dbReference type="InterPro" id="IPR003661">
    <property type="entry name" value="HisK_dim/P_dom"/>
</dbReference>
<keyword evidence="11" id="KW-0902">Two-component regulatory system</keyword>
<dbReference type="SMART" id="SM00091">
    <property type="entry name" value="PAS"/>
    <property type="match status" value="1"/>
</dbReference>
<evidence type="ECO:0000256" key="3">
    <source>
        <dbReference type="ARBA" id="ARBA00004314"/>
    </source>
</evidence>
<dbReference type="PROSITE" id="PS50109">
    <property type="entry name" value="HIS_KIN"/>
    <property type="match status" value="1"/>
</dbReference>
<evidence type="ECO:0000256" key="2">
    <source>
        <dbReference type="ARBA" id="ARBA00004236"/>
    </source>
</evidence>
<evidence type="ECO:0000256" key="4">
    <source>
        <dbReference type="ARBA" id="ARBA00012438"/>
    </source>
</evidence>
<keyword evidence="13" id="KW-0812">Transmembrane</keyword>
<dbReference type="FunFam" id="1.10.287.130:FF:000001">
    <property type="entry name" value="Two-component sensor histidine kinase"/>
    <property type="match status" value="1"/>
</dbReference>
<dbReference type="Pfam" id="PF08448">
    <property type="entry name" value="PAS_4"/>
    <property type="match status" value="1"/>
</dbReference>
<keyword evidence="13" id="KW-1133">Transmembrane helix</keyword>
<feature type="domain" description="Histidine kinase" evidence="14">
    <location>
        <begin position="232"/>
        <end position="448"/>
    </location>
</feature>
<feature type="domain" description="HAMP" evidence="15">
    <location>
        <begin position="54"/>
        <end position="105"/>
    </location>
</feature>